<dbReference type="InterPro" id="IPR050219">
    <property type="entry name" value="DnaG_primase"/>
</dbReference>
<dbReference type="SUPFAM" id="SSF56731">
    <property type="entry name" value="DNA primase core"/>
    <property type="match status" value="1"/>
</dbReference>
<comment type="catalytic activity">
    <reaction evidence="12">
        <text>ssDNA + n NTP = ssDNA/pppN(pN)n-1 hybrid + (n-1) diphosphate.</text>
        <dbReference type="EC" id="2.7.7.101"/>
    </reaction>
</comment>
<dbReference type="Pfam" id="PF01807">
    <property type="entry name" value="Zn_ribbon_DnaG"/>
    <property type="match status" value="1"/>
</dbReference>
<keyword evidence="10 12" id="KW-0238">DNA-binding</keyword>
<dbReference type="InterPro" id="IPR002694">
    <property type="entry name" value="Znf_CHC2"/>
</dbReference>
<evidence type="ECO:0000256" key="3">
    <source>
        <dbReference type="ARBA" id="ARBA00022679"/>
    </source>
</evidence>
<evidence type="ECO:0000256" key="7">
    <source>
        <dbReference type="ARBA" id="ARBA00022771"/>
    </source>
</evidence>
<dbReference type="Gene3D" id="3.90.580.10">
    <property type="entry name" value="Zinc finger, CHC2-type domain"/>
    <property type="match status" value="1"/>
</dbReference>
<protein>
    <recommendedName>
        <fullName evidence="12">DNA primase</fullName>
        <ecNumber evidence="12">2.7.7.101</ecNumber>
    </recommendedName>
</protein>
<feature type="zinc finger region" description="CHC2-type" evidence="12">
    <location>
        <begin position="39"/>
        <end position="63"/>
    </location>
</feature>
<keyword evidence="7 12" id="KW-0863">Zinc-finger</keyword>
<keyword evidence="3 12" id="KW-0808">Transferase</keyword>
<dbReference type="Proteomes" id="UP000663651">
    <property type="component" value="Chromosome"/>
</dbReference>
<comment type="function">
    <text evidence="12">RNA polymerase that catalyzes the synthesis of short RNA molecules used as primers for DNA polymerase during DNA replication.</text>
</comment>
<evidence type="ECO:0000313" key="15">
    <source>
        <dbReference type="EMBL" id="QSV47123.1"/>
    </source>
</evidence>
<reference evidence="15 16" key="1">
    <citation type="submission" date="2021-03" db="EMBL/GenBank/DDBJ databases">
        <title>Geobacter metallireducens gen. nov. sp. nov., a microorganism capable of coupling the complete oxidation of organic compounds to the reduction of iron and other metals.</title>
        <authorList>
            <person name="Li Y."/>
        </authorList>
    </citation>
    <scope>NUCLEOTIDE SEQUENCE [LARGE SCALE GENOMIC DNA]</scope>
    <source>
        <strain evidence="15 16">Jerry-YX</strain>
    </source>
</reference>
<evidence type="ECO:0000256" key="6">
    <source>
        <dbReference type="ARBA" id="ARBA00022723"/>
    </source>
</evidence>
<dbReference type="EC" id="2.7.7.101" evidence="12"/>
<comment type="domain">
    <text evidence="12">Contains an N-terminal zinc-binding domain, a central core domain that contains the primase activity, and a C-terminal DnaB-binding domain.</text>
</comment>
<dbReference type="InterPro" id="IPR006295">
    <property type="entry name" value="DNA_primase_DnaG"/>
</dbReference>
<keyword evidence="11 12" id="KW-0804">Transcription</keyword>
<keyword evidence="1 12" id="KW-0240">DNA-directed RNA polymerase</keyword>
<dbReference type="InterPro" id="IPR037068">
    <property type="entry name" value="DNA_primase_core_N_sf"/>
</dbReference>
<dbReference type="PANTHER" id="PTHR30313:SF2">
    <property type="entry name" value="DNA PRIMASE"/>
    <property type="match status" value="1"/>
</dbReference>
<keyword evidence="4 12" id="KW-0548">Nucleotidyltransferase</keyword>
<dbReference type="Gene3D" id="3.40.1360.10">
    <property type="match status" value="1"/>
</dbReference>
<dbReference type="InterPro" id="IPR030846">
    <property type="entry name" value="DnaG_bac"/>
</dbReference>
<evidence type="ECO:0000313" key="16">
    <source>
        <dbReference type="Proteomes" id="UP000663651"/>
    </source>
</evidence>
<dbReference type="Pfam" id="PF08275">
    <property type="entry name" value="DNAG_N"/>
    <property type="match status" value="1"/>
</dbReference>
<dbReference type="InterPro" id="IPR019475">
    <property type="entry name" value="DNA_primase_DnaB-bd"/>
</dbReference>
<dbReference type="InterPro" id="IPR036977">
    <property type="entry name" value="DNA_primase_Znf_CHC2"/>
</dbReference>
<evidence type="ECO:0000256" key="1">
    <source>
        <dbReference type="ARBA" id="ARBA00022478"/>
    </source>
</evidence>
<evidence type="ECO:0000256" key="11">
    <source>
        <dbReference type="ARBA" id="ARBA00023163"/>
    </source>
</evidence>
<evidence type="ECO:0000256" key="10">
    <source>
        <dbReference type="ARBA" id="ARBA00023125"/>
    </source>
</evidence>
<keyword evidence="2 12" id="KW-0639">Primosome</keyword>
<keyword evidence="8 12" id="KW-0862">Zinc</keyword>
<dbReference type="SMART" id="SM00493">
    <property type="entry name" value="TOPRIM"/>
    <property type="match status" value="1"/>
</dbReference>
<dbReference type="PROSITE" id="PS50880">
    <property type="entry name" value="TOPRIM"/>
    <property type="match status" value="1"/>
</dbReference>
<dbReference type="PANTHER" id="PTHR30313">
    <property type="entry name" value="DNA PRIMASE"/>
    <property type="match status" value="1"/>
</dbReference>
<evidence type="ECO:0000256" key="13">
    <source>
        <dbReference type="SAM" id="MobiDB-lite"/>
    </source>
</evidence>
<evidence type="ECO:0000256" key="5">
    <source>
        <dbReference type="ARBA" id="ARBA00022705"/>
    </source>
</evidence>
<comment type="subunit">
    <text evidence="12">Monomer. Interacts with DnaB.</text>
</comment>
<evidence type="ECO:0000256" key="12">
    <source>
        <dbReference type="HAMAP-Rule" id="MF_00974"/>
    </source>
</evidence>
<dbReference type="RefSeq" id="WP_207165073.1">
    <property type="nucleotide sequence ID" value="NZ_CP071382.1"/>
</dbReference>
<keyword evidence="9" id="KW-0460">Magnesium</keyword>
<gene>
    <name evidence="12" type="primary">dnaG</name>
    <name evidence="15" type="ORF">JZM60_07640</name>
</gene>
<dbReference type="InterPro" id="IPR034151">
    <property type="entry name" value="TOPRIM_DnaG_bac"/>
</dbReference>
<sequence length="588" mass="64989">MSLIPDDKIREVRERASILDVVSDYVSLRKSGANYQGLCPFHGEKTPSFNVNPARGIFHCFGCGVGGNVVTFIAKMEGLSFPEAVKFLAKRVGIEIEDRPVSPAEKRRQDEREELYGVMELAVGLYREALERSEEGGAARRYLEGRGVDGAMAEAYRLGFAPDRWDYLTRHLQHRSVSLDLAEKLGLVRRRDGGGFYDTFRNRLLFTIADIHGRAIGFGGRVLDDSLPKYINSPESPIYRKSEVLFGVSLAKGAMREMGTAIVVEGYFDHLALYQAGVRNVVATCGTAMTEGHIKLLKRYAGKVYTLFDADGAGNKATLRAMDLCLDAGFPVHVVELTAGEDPDSFIRKEGSEAFSSRLARARSGLDYFFRQLVRDEGTATVEGKVKIVDELAPRLAKVGNDIERELYVREMSRVLGVDPRSLVRRIGGSGSSVAPATHRGAAQVRRQRGADPEEMLLSLMGRYPEVAVMVKNHGLGRIFSERLLPAAGAILEFAGAGKQVEWGEILELVDGPEERGRLAAFLVNDEHLVDVDVHKAFEQCCAALERNSLGRVKELARELAATDPDVPRYRELLAEIDALRNRKSQLS</sequence>
<dbReference type="Pfam" id="PF10410">
    <property type="entry name" value="DnaB_bind"/>
    <property type="match status" value="1"/>
</dbReference>
<dbReference type="SMART" id="SM00400">
    <property type="entry name" value="ZnF_CHCC"/>
    <property type="match status" value="1"/>
</dbReference>
<keyword evidence="16" id="KW-1185">Reference proteome</keyword>
<dbReference type="InterPro" id="IPR006171">
    <property type="entry name" value="TOPRIM_dom"/>
</dbReference>
<dbReference type="HAMAP" id="MF_00974">
    <property type="entry name" value="DNA_primase_DnaG"/>
    <property type="match status" value="1"/>
</dbReference>
<organism evidence="15 16">
    <name type="scientific">Geobacter benzoatilyticus</name>
    <dbReference type="NCBI Taxonomy" id="2815309"/>
    <lineage>
        <taxon>Bacteria</taxon>
        <taxon>Pseudomonadati</taxon>
        <taxon>Thermodesulfobacteriota</taxon>
        <taxon>Desulfuromonadia</taxon>
        <taxon>Geobacterales</taxon>
        <taxon>Geobacteraceae</taxon>
        <taxon>Geobacter</taxon>
    </lineage>
</organism>
<evidence type="ECO:0000256" key="2">
    <source>
        <dbReference type="ARBA" id="ARBA00022515"/>
    </source>
</evidence>
<accession>A0ABX7Q7T8</accession>
<evidence type="ECO:0000256" key="9">
    <source>
        <dbReference type="ARBA" id="ARBA00022842"/>
    </source>
</evidence>
<evidence type="ECO:0000256" key="8">
    <source>
        <dbReference type="ARBA" id="ARBA00022833"/>
    </source>
</evidence>
<proteinExistence type="inferred from homology"/>
<dbReference type="SUPFAM" id="SSF57783">
    <property type="entry name" value="Zinc beta-ribbon"/>
    <property type="match status" value="1"/>
</dbReference>
<evidence type="ECO:0000256" key="4">
    <source>
        <dbReference type="ARBA" id="ARBA00022695"/>
    </source>
</evidence>
<dbReference type="Pfam" id="PF13155">
    <property type="entry name" value="Toprim_2"/>
    <property type="match status" value="1"/>
</dbReference>
<dbReference type="EMBL" id="CP071382">
    <property type="protein sequence ID" value="QSV47123.1"/>
    <property type="molecule type" value="Genomic_DNA"/>
</dbReference>
<feature type="region of interest" description="Disordered" evidence="13">
    <location>
        <begin position="429"/>
        <end position="450"/>
    </location>
</feature>
<comment type="cofactor">
    <cofactor evidence="12">
        <name>Zn(2+)</name>
        <dbReference type="ChEBI" id="CHEBI:29105"/>
    </cofactor>
    <text evidence="12">Binds 1 zinc ion per monomer.</text>
</comment>
<comment type="similarity">
    <text evidence="12">Belongs to the DnaG primase family.</text>
</comment>
<dbReference type="CDD" id="cd03364">
    <property type="entry name" value="TOPRIM_DnaG_primases"/>
    <property type="match status" value="1"/>
</dbReference>
<keyword evidence="5 12" id="KW-0235">DNA replication</keyword>
<dbReference type="NCBIfam" id="TIGR01391">
    <property type="entry name" value="dnaG"/>
    <property type="match status" value="1"/>
</dbReference>
<dbReference type="Gene3D" id="3.90.980.10">
    <property type="entry name" value="DNA primase, catalytic core, N-terminal domain"/>
    <property type="match status" value="1"/>
</dbReference>
<feature type="domain" description="Toprim" evidence="14">
    <location>
        <begin position="259"/>
        <end position="340"/>
    </location>
</feature>
<keyword evidence="6 12" id="KW-0479">Metal-binding</keyword>
<name>A0ABX7Q7T8_9BACT</name>
<evidence type="ECO:0000259" key="14">
    <source>
        <dbReference type="PROSITE" id="PS50880"/>
    </source>
</evidence>
<dbReference type="InterPro" id="IPR013264">
    <property type="entry name" value="DNAG_N"/>
</dbReference>